<evidence type="ECO:0000313" key="5">
    <source>
        <dbReference type="EMBL" id="PTB90504.1"/>
    </source>
</evidence>
<accession>A0A2T4D9M1</accession>
<dbReference type="GO" id="GO:0006103">
    <property type="term" value="P:2-oxoglutarate metabolic process"/>
    <property type="evidence" value="ECO:0007669"/>
    <property type="project" value="TreeGrafter"/>
</dbReference>
<proteinExistence type="inferred from homology"/>
<dbReference type="PANTHER" id="PTHR22912:SF217">
    <property type="entry name" value="DIHYDROLIPOYL DEHYDROGENASE"/>
    <property type="match status" value="1"/>
</dbReference>
<dbReference type="SUPFAM" id="SSF55424">
    <property type="entry name" value="FAD/NAD-linked reductases, dimerisation (C-terminal) domain"/>
    <property type="match status" value="1"/>
</dbReference>
<dbReference type="Gene3D" id="3.30.390.30">
    <property type="match status" value="1"/>
</dbReference>
<name>A0A2T4D9M1_9BACT</name>
<dbReference type="Proteomes" id="UP000240608">
    <property type="component" value="Unassembled WGS sequence"/>
</dbReference>
<organism evidence="5 6">
    <name type="scientific">Marivirga lumbricoides</name>
    <dbReference type="NCBI Taxonomy" id="1046115"/>
    <lineage>
        <taxon>Bacteria</taxon>
        <taxon>Pseudomonadati</taxon>
        <taxon>Bacteroidota</taxon>
        <taxon>Cytophagia</taxon>
        <taxon>Cytophagales</taxon>
        <taxon>Marivirgaceae</taxon>
        <taxon>Marivirga</taxon>
    </lineage>
</organism>
<sequence length="129" mass="13981">GHAVAANIIQGNSKTPDYTEMPSAVFTLPTLASVGMTEKQAKETGLEYQVKDGTASNWYNAKRINESTYAYKVISDKEGHILGAHIIGPHAEEMINLFAMAIRGKLTVSDIRNIVYAYPSMGSDIGSMV</sequence>
<dbReference type="InterPro" id="IPR016156">
    <property type="entry name" value="FAD/NAD-linked_Rdtase_dimer_sf"/>
</dbReference>
<dbReference type="Pfam" id="PF02852">
    <property type="entry name" value="Pyr_redox_dim"/>
    <property type="match status" value="1"/>
</dbReference>
<evidence type="ECO:0000256" key="1">
    <source>
        <dbReference type="ARBA" id="ARBA00007532"/>
    </source>
</evidence>
<feature type="domain" description="Pyridine nucleotide-disulphide oxidoreductase dimerisation" evidence="4">
    <location>
        <begin position="21"/>
        <end position="125"/>
    </location>
</feature>
<protein>
    <recommendedName>
        <fullName evidence="2">Dihydrolipoyl dehydrogenase</fullName>
    </recommendedName>
</protein>
<feature type="non-terminal residue" evidence="5">
    <location>
        <position position="1"/>
    </location>
</feature>
<keyword evidence="3" id="KW-0520">NAD</keyword>
<comment type="similarity">
    <text evidence="1">Belongs to the class-I pyridine nucleotide-disulfide oxidoreductase family.</text>
</comment>
<gene>
    <name evidence="5" type="ORF">C9994_17330</name>
</gene>
<dbReference type="InterPro" id="IPR050151">
    <property type="entry name" value="Class-I_Pyr_Nuc-Dis_Oxidored"/>
</dbReference>
<evidence type="ECO:0000256" key="3">
    <source>
        <dbReference type="ARBA" id="ARBA00023027"/>
    </source>
</evidence>
<dbReference type="AlphaFoldDB" id="A0A2T4D9M1"/>
<comment type="caution">
    <text evidence="5">The sequence shown here is derived from an EMBL/GenBank/DDBJ whole genome shotgun (WGS) entry which is preliminary data.</text>
</comment>
<dbReference type="PANTHER" id="PTHR22912">
    <property type="entry name" value="DISULFIDE OXIDOREDUCTASE"/>
    <property type="match status" value="1"/>
</dbReference>
<dbReference type="GO" id="GO:0050660">
    <property type="term" value="F:flavin adenine dinucleotide binding"/>
    <property type="evidence" value="ECO:0007669"/>
    <property type="project" value="TreeGrafter"/>
</dbReference>
<evidence type="ECO:0000256" key="2">
    <source>
        <dbReference type="ARBA" id="ARBA00016961"/>
    </source>
</evidence>
<dbReference type="PRINTS" id="PR00411">
    <property type="entry name" value="PNDRDTASEI"/>
</dbReference>
<dbReference type="EMBL" id="PYVU01000661">
    <property type="protein sequence ID" value="PTB90504.1"/>
    <property type="molecule type" value="Genomic_DNA"/>
</dbReference>
<dbReference type="GO" id="GO:0004148">
    <property type="term" value="F:dihydrolipoyl dehydrogenase (NADH) activity"/>
    <property type="evidence" value="ECO:0007669"/>
    <property type="project" value="TreeGrafter"/>
</dbReference>
<evidence type="ECO:0000313" key="6">
    <source>
        <dbReference type="Proteomes" id="UP000240608"/>
    </source>
</evidence>
<dbReference type="InterPro" id="IPR004099">
    <property type="entry name" value="Pyr_nucl-diS_OxRdtase_dimer"/>
</dbReference>
<reference evidence="5 6" key="1">
    <citation type="submission" date="2018-03" db="EMBL/GenBank/DDBJ databases">
        <title>Cross-interface Injection: A General Nanoliter Liquid Handling Method Applied to Single Cells Genome Amplification Automated Nanoliter Liquid Handling Applied to Single Cell Multiple Displacement Amplification.</title>
        <authorList>
            <person name="Yun J."/>
            <person name="Xu P."/>
            <person name="Xu J."/>
            <person name="Dai X."/>
            <person name="Wang Y."/>
            <person name="Zheng X."/>
            <person name="Cao C."/>
            <person name="Yi Q."/>
            <person name="Zhu Y."/>
            <person name="Wang L."/>
            <person name="Dong Z."/>
            <person name="Huang Y."/>
            <person name="Huang L."/>
            <person name="Du W."/>
        </authorList>
    </citation>
    <scope>NUCLEOTIDE SEQUENCE [LARGE SCALE GENOMIC DNA]</scope>
    <source>
        <strain evidence="5 6">Z-D1-2</strain>
    </source>
</reference>
<evidence type="ECO:0000259" key="4">
    <source>
        <dbReference type="Pfam" id="PF02852"/>
    </source>
</evidence>